<keyword evidence="1" id="KW-1185">Reference proteome</keyword>
<reference evidence="2" key="1">
    <citation type="submission" date="2025-08" db="UniProtKB">
        <authorList>
            <consortium name="RefSeq"/>
        </authorList>
    </citation>
    <scope>IDENTIFICATION</scope>
</reference>
<accession>A0AC58JZA4</accession>
<organism evidence="1 2">
    <name type="scientific">Castor canadensis</name>
    <name type="common">American beaver</name>
    <dbReference type="NCBI Taxonomy" id="51338"/>
    <lineage>
        <taxon>Eukaryota</taxon>
        <taxon>Metazoa</taxon>
        <taxon>Chordata</taxon>
        <taxon>Craniata</taxon>
        <taxon>Vertebrata</taxon>
        <taxon>Euteleostomi</taxon>
        <taxon>Mammalia</taxon>
        <taxon>Eutheria</taxon>
        <taxon>Euarchontoglires</taxon>
        <taxon>Glires</taxon>
        <taxon>Rodentia</taxon>
        <taxon>Castorimorpha</taxon>
        <taxon>Castoridae</taxon>
        <taxon>Castor</taxon>
    </lineage>
</organism>
<protein>
    <submittedName>
        <fullName evidence="2">Uncharacterized protein</fullName>
    </submittedName>
</protein>
<dbReference type="Proteomes" id="UP001732720">
    <property type="component" value="Chromosome 9"/>
</dbReference>
<proteinExistence type="predicted"/>
<dbReference type="RefSeq" id="XP_073898005.1">
    <property type="nucleotide sequence ID" value="XM_074041904.1"/>
</dbReference>
<evidence type="ECO:0000313" key="1">
    <source>
        <dbReference type="Proteomes" id="UP001732720"/>
    </source>
</evidence>
<name>A0AC58JZA4_CASCN</name>
<sequence>MQYWPFATSDIYNWKLQTPKFSEKPQGLIDLLDSVLFTHQPTWDDCQQLLQILFTTEERERIQVEAHKLVPGDDGNPTTNQARIDEGFPLTRPNWDYDRAEGKERLWVYHQALMGGFRAAARQPINLAKVSDVQQDKAKSPAAFLEWVLEAYRTYTPMNLEAPEDKNAIILTFVNQSAPNLRRKLQKLDRLADRSLQELLAVAEKVYNHRETPEERQAQATLEAGAKQTRQLAKILLASTVELPGDRASQLHRLTADPGKRGPTVGHPKLQKNQCAYCSRKLGQWIKECPEKLPTKQDDGGGRTQVLELEELDD</sequence>
<evidence type="ECO:0000313" key="2">
    <source>
        <dbReference type="RefSeq" id="XP_073898005.1"/>
    </source>
</evidence>
<gene>
    <name evidence="2" type="primary">LOC109675710</name>
</gene>